<sequence length="396" mass="44192">MILEKFAVLGAGNGGQAMAAYLALNGCKVNLYNRSRERLEPIIKKGGIFLSGIYQGFGRLNKITDNIEEALSGTDIIMVVTPAVAHRYLAEKMSPYLRDGQKIILNPGRTGGTLEFYNILKSNNCNADLIISETQTFLYASRVVGPARAKIFGVKNRVAIAAFPSNRTREIIDKLYKILPQFSPVENVMKTSLDNIGSIFHPAPTLLNMAWIESTDGNFSYYQQGISPAISKIMEKMDQERMNVAESLGISPISALDWLRMSYGARGKSLYELLQNNKQYEGIGAPEEIKHRYIFEDVPMGLVPISSLANYFGISTPTIDMIIELANLVYDTDFRKIGRTVKSLGLLGLNKKEIIDLVNKGNISNVEVHPKLRRTLYKGLDNIIYGQFAEYQKEVE</sequence>
<dbReference type="PANTHER" id="PTHR38015:SF1">
    <property type="entry name" value="OPINE DEHYDROGENASE DOMAIN-CONTAINING PROTEIN"/>
    <property type="match status" value="1"/>
</dbReference>
<dbReference type="SUPFAM" id="SSF51735">
    <property type="entry name" value="NAD(P)-binding Rossmann-fold domains"/>
    <property type="match status" value="1"/>
</dbReference>
<dbReference type="PANTHER" id="PTHR38015">
    <property type="entry name" value="BLR6086 PROTEIN"/>
    <property type="match status" value="1"/>
</dbReference>
<accession>A0A8A7KA61</accession>
<dbReference type="InterPro" id="IPR003421">
    <property type="entry name" value="Opine_DH"/>
</dbReference>
<evidence type="ECO:0000313" key="5">
    <source>
        <dbReference type="Proteomes" id="UP000665020"/>
    </source>
</evidence>
<proteinExistence type="predicted"/>
<protein>
    <submittedName>
        <fullName evidence="4">NADP transhydrogenase subunit alpha</fullName>
    </submittedName>
</protein>
<keyword evidence="1" id="KW-0560">Oxidoreductase</keyword>
<dbReference type="GO" id="GO:0051287">
    <property type="term" value="F:NAD binding"/>
    <property type="evidence" value="ECO:0007669"/>
    <property type="project" value="InterPro"/>
</dbReference>
<gene>
    <name evidence="4" type="ORF">GM661_09140</name>
</gene>
<dbReference type="EMBL" id="CP046640">
    <property type="protein sequence ID" value="QTL98130.1"/>
    <property type="molecule type" value="Genomic_DNA"/>
</dbReference>
<evidence type="ECO:0000259" key="3">
    <source>
        <dbReference type="Pfam" id="PF02317"/>
    </source>
</evidence>
<dbReference type="Gene3D" id="1.10.1040.10">
    <property type="entry name" value="N-(1-d-carboxylethyl)-l-norvaline Dehydrogenase, domain 2"/>
    <property type="match status" value="1"/>
</dbReference>
<keyword evidence="5" id="KW-1185">Reference proteome</keyword>
<evidence type="ECO:0000256" key="1">
    <source>
        <dbReference type="ARBA" id="ARBA00023002"/>
    </source>
</evidence>
<dbReference type="InterPro" id="IPR011128">
    <property type="entry name" value="G3P_DH_NAD-dep_N"/>
</dbReference>
<dbReference type="Gene3D" id="3.40.50.720">
    <property type="entry name" value="NAD(P)-binding Rossmann-like Domain"/>
    <property type="match status" value="1"/>
</dbReference>
<dbReference type="InterPro" id="IPR013328">
    <property type="entry name" value="6PGD_dom2"/>
</dbReference>
<dbReference type="KEGG" id="ifn:GM661_09140"/>
<name>A0A8A7KA61_9FIRM</name>
<organism evidence="4 5">
    <name type="scientific">Iocasia fonsfrigidae</name>
    <dbReference type="NCBI Taxonomy" id="2682810"/>
    <lineage>
        <taxon>Bacteria</taxon>
        <taxon>Bacillati</taxon>
        <taxon>Bacillota</taxon>
        <taxon>Clostridia</taxon>
        <taxon>Halanaerobiales</taxon>
        <taxon>Halanaerobiaceae</taxon>
        <taxon>Iocasia</taxon>
    </lineage>
</organism>
<dbReference type="Pfam" id="PF01210">
    <property type="entry name" value="NAD_Gly3P_dh_N"/>
    <property type="match status" value="1"/>
</dbReference>
<dbReference type="InterPro" id="IPR008927">
    <property type="entry name" value="6-PGluconate_DH-like_C_sf"/>
</dbReference>
<feature type="domain" description="Glycerol-3-phosphate dehydrogenase NAD-dependent N-terminal" evidence="2">
    <location>
        <begin position="6"/>
        <end position="104"/>
    </location>
</feature>
<dbReference type="Proteomes" id="UP000665020">
    <property type="component" value="Chromosome"/>
</dbReference>
<evidence type="ECO:0000259" key="2">
    <source>
        <dbReference type="Pfam" id="PF01210"/>
    </source>
</evidence>
<dbReference type="AlphaFoldDB" id="A0A8A7KA61"/>
<evidence type="ECO:0000313" key="4">
    <source>
        <dbReference type="EMBL" id="QTL98130.1"/>
    </source>
</evidence>
<dbReference type="GO" id="GO:0046168">
    <property type="term" value="P:glycerol-3-phosphate catabolic process"/>
    <property type="evidence" value="ECO:0007669"/>
    <property type="project" value="InterPro"/>
</dbReference>
<dbReference type="Pfam" id="PF02317">
    <property type="entry name" value="Octopine_DH"/>
    <property type="match status" value="1"/>
</dbReference>
<dbReference type="SUPFAM" id="SSF48179">
    <property type="entry name" value="6-phosphogluconate dehydrogenase C-terminal domain-like"/>
    <property type="match status" value="1"/>
</dbReference>
<feature type="domain" description="Opine dehydrogenase" evidence="3">
    <location>
        <begin position="185"/>
        <end position="328"/>
    </location>
</feature>
<dbReference type="InterPro" id="IPR051729">
    <property type="entry name" value="Opine/Lysopine_DH"/>
</dbReference>
<dbReference type="RefSeq" id="WP_407929658.1">
    <property type="nucleotide sequence ID" value="NZ_CP046640.1"/>
</dbReference>
<dbReference type="InterPro" id="IPR036291">
    <property type="entry name" value="NAD(P)-bd_dom_sf"/>
</dbReference>
<dbReference type="GO" id="GO:0016616">
    <property type="term" value="F:oxidoreductase activity, acting on the CH-OH group of donors, NAD or NADP as acceptor"/>
    <property type="evidence" value="ECO:0007669"/>
    <property type="project" value="InterPro"/>
</dbReference>
<reference evidence="4" key="1">
    <citation type="submission" date="2019-12" db="EMBL/GenBank/DDBJ databases">
        <authorList>
            <person name="zhang j."/>
            <person name="sun C.M."/>
        </authorList>
    </citation>
    <scope>NUCLEOTIDE SEQUENCE</scope>
    <source>
        <strain evidence="4">NS-1</strain>
    </source>
</reference>